<dbReference type="InterPro" id="IPR025277">
    <property type="entry name" value="Apiosidase-like_cat_dom"/>
</dbReference>
<evidence type="ECO:0000259" key="1">
    <source>
        <dbReference type="Pfam" id="PF12904"/>
    </source>
</evidence>
<evidence type="ECO:0000313" key="3">
    <source>
        <dbReference type="EMBL" id="QJD97288.1"/>
    </source>
</evidence>
<dbReference type="PANTHER" id="PTHR37836">
    <property type="entry name" value="LMO1036 PROTEIN"/>
    <property type="match status" value="1"/>
</dbReference>
<dbReference type="KEGG" id="mrob:HH214_16130"/>
<gene>
    <name evidence="3" type="ORF">HH214_16130</name>
</gene>
<feature type="domain" description="Putative collagen-binding" evidence="1">
    <location>
        <begin position="368"/>
        <end position="459"/>
    </location>
</feature>
<dbReference type="EMBL" id="CP051682">
    <property type="protein sequence ID" value="QJD97288.1"/>
    <property type="molecule type" value="Genomic_DNA"/>
</dbReference>
<dbReference type="InterPro" id="IPR017853">
    <property type="entry name" value="GH"/>
</dbReference>
<protein>
    <submittedName>
        <fullName evidence="3">DUF4038 domain-containing protein</fullName>
    </submittedName>
</protein>
<evidence type="ECO:0000259" key="2">
    <source>
        <dbReference type="Pfam" id="PF13204"/>
    </source>
</evidence>
<accession>A0A7L5E3V2</accession>
<feature type="domain" description="Apiosidase-like catalytic" evidence="2">
    <location>
        <begin position="30"/>
        <end position="366"/>
    </location>
</feature>
<proteinExistence type="predicted"/>
<reference evidence="3 4" key="1">
    <citation type="submission" date="2020-04" db="EMBL/GenBank/DDBJ databases">
        <title>Genome sequencing of novel species.</title>
        <authorList>
            <person name="Heo J."/>
            <person name="Kim S.-J."/>
            <person name="Kim J.-S."/>
            <person name="Hong S.-B."/>
            <person name="Kwon S.-W."/>
        </authorList>
    </citation>
    <scope>NUCLEOTIDE SEQUENCE [LARGE SCALE GENOMIC DNA]</scope>
    <source>
        <strain evidence="3 4">F39-2</strain>
    </source>
</reference>
<dbReference type="Pfam" id="PF13204">
    <property type="entry name" value="Apiosidase"/>
    <property type="match status" value="1"/>
</dbReference>
<dbReference type="SUPFAM" id="SSF51445">
    <property type="entry name" value="(Trans)glycosidases"/>
    <property type="match status" value="1"/>
</dbReference>
<dbReference type="Proteomes" id="UP000503278">
    <property type="component" value="Chromosome"/>
</dbReference>
<dbReference type="Gene3D" id="3.20.20.80">
    <property type="entry name" value="Glycosidases"/>
    <property type="match status" value="1"/>
</dbReference>
<evidence type="ECO:0000313" key="4">
    <source>
        <dbReference type="Proteomes" id="UP000503278"/>
    </source>
</evidence>
<organism evidence="3 4">
    <name type="scientific">Mucilaginibacter robiniae</name>
    <dbReference type="NCBI Taxonomy" id="2728022"/>
    <lineage>
        <taxon>Bacteria</taxon>
        <taxon>Pseudomonadati</taxon>
        <taxon>Bacteroidota</taxon>
        <taxon>Sphingobacteriia</taxon>
        <taxon>Sphingobacteriales</taxon>
        <taxon>Sphingobacteriaceae</taxon>
        <taxon>Mucilaginibacter</taxon>
    </lineage>
</organism>
<keyword evidence="4" id="KW-1185">Reference proteome</keyword>
<dbReference type="InterPro" id="IPR024749">
    <property type="entry name" value="Collagen-bd_put"/>
</dbReference>
<dbReference type="RefSeq" id="WP_169609337.1">
    <property type="nucleotide sequence ID" value="NZ_CP051682.1"/>
</dbReference>
<name>A0A7L5E3V2_9SPHI</name>
<sequence length="461" mass="52703">MLKRLLCIIVVAFAVYAFTPVKTLSELQISANKRFFTTADQKPFFWLGDTGWLLFSKLNREDAEKYLDVRSKQGFNVIQVMVVHSSKETNAYGDSALTAKNLAQPKTTSGNNPNNAEEYDYWDHIDWIVDRAADKGLYIALVPVWGSVVKESKYTPEQAKTYAEFLAKRYSKKSNIIWMNGGDIAGSEFTNVWNTIGATLRHEDPNHLITYHPRGRTQSSTWFHNEDWLDFNCFQSGHRTYAQDTSAKDLKYGEDNWRYVNVDYHKTPVKPTIDAEPSYERIPYGLHDVTLPRWTAADVRRYGYWSVFAGACGYTYGNNDVMQMHKPTDKGSAYGSKGYWYNSVNDPGAKQMVYLKKLMLSRPYFERVPDQNLIAGKQGTRYNYLLATRGEKYAFIYTYTGRNIAVNAAKLPGTKVKFCWYNPREGSFSKAVILPKKSVMNFNPPGQPVNGNDWVLVLDAV</sequence>
<dbReference type="PANTHER" id="PTHR37836:SF3">
    <property type="entry name" value="ENDOGLUCANASE"/>
    <property type="match status" value="1"/>
</dbReference>
<dbReference type="Pfam" id="PF12904">
    <property type="entry name" value="Collagen_bind_2"/>
    <property type="match status" value="1"/>
</dbReference>
<dbReference type="AlphaFoldDB" id="A0A7L5E3V2"/>